<protein>
    <recommendedName>
        <fullName evidence="3">N-acetyl-D-glucosamine kinase</fullName>
        <ecNumber evidence="2">2.7.1.59</ecNumber>
    </recommendedName>
    <alternativeName>
        <fullName evidence="4">GlcNAc kinase</fullName>
    </alternativeName>
</protein>
<dbReference type="Proteomes" id="UP000807353">
    <property type="component" value="Unassembled WGS sequence"/>
</dbReference>
<dbReference type="InterPro" id="IPR052519">
    <property type="entry name" value="Euk-type_GlcNAc_Kinase"/>
</dbReference>
<dbReference type="InterPro" id="IPR002731">
    <property type="entry name" value="ATPase_BadF"/>
</dbReference>
<feature type="domain" description="ATPase BadF/BadG/BcrA/BcrD type" evidence="5">
    <location>
        <begin position="7"/>
        <end position="349"/>
    </location>
</feature>
<dbReference type="CDD" id="cd24007">
    <property type="entry name" value="ASKHA_NBD_eukNAGK-like"/>
    <property type="match status" value="1"/>
</dbReference>
<dbReference type="SUPFAM" id="SSF53067">
    <property type="entry name" value="Actin-like ATPase domain"/>
    <property type="match status" value="2"/>
</dbReference>
<evidence type="ECO:0000256" key="3">
    <source>
        <dbReference type="ARBA" id="ARBA00014974"/>
    </source>
</evidence>
<gene>
    <name evidence="6" type="ORF">BDZ94DRAFT_293525</name>
</gene>
<name>A0A9P5XWE1_9AGAR</name>
<keyword evidence="7" id="KW-1185">Reference proteome</keyword>
<reference evidence="6" key="1">
    <citation type="submission" date="2020-11" db="EMBL/GenBank/DDBJ databases">
        <authorList>
            <consortium name="DOE Joint Genome Institute"/>
            <person name="Ahrendt S."/>
            <person name="Riley R."/>
            <person name="Andreopoulos W."/>
            <person name="Labutti K."/>
            <person name="Pangilinan J."/>
            <person name="Ruiz-Duenas F.J."/>
            <person name="Barrasa J.M."/>
            <person name="Sanchez-Garcia M."/>
            <person name="Camarero S."/>
            <person name="Miyauchi S."/>
            <person name="Serrano A."/>
            <person name="Linde D."/>
            <person name="Babiker R."/>
            <person name="Drula E."/>
            <person name="Ayuso-Fernandez I."/>
            <person name="Pacheco R."/>
            <person name="Padilla G."/>
            <person name="Ferreira P."/>
            <person name="Barriuso J."/>
            <person name="Kellner H."/>
            <person name="Castanera R."/>
            <person name="Alfaro M."/>
            <person name="Ramirez L."/>
            <person name="Pisabarro A.G."/>
            <person name="Kuo A."/>
            <person name="Tritt A."/>
            <person name="Lipzen A."/>
            <person name="He G."/>
            <person name="Yan M."/>
            <person name="Ng V."/>
            <person name="Cullen D."/>
            <person name="Martin F."/>
            <person name="Rosso M.-N."/>
            <person name="Henrissat B."/>
            <person name="Hibbett D."/>
            <person name="Martinez A.T."/>
            <person name="Grigoriev I.V."/>
        </authorList>
    </citation>
    <scope>NUCLEOTIDE SEQUENCE</scope>
    <source>
        <strain evidence="6">CBS 247.69</strain>
    </source>
</reference>
<dbReference type="Gene3D" id="3.30.420.40">
    <property type="match status" value="2"/>
</dbReference>
<dbReference type="AlphaFoldDB" id="A0A9P5XWE1"/>
<evidence type="ECO:0000256" key="1">
    <source>
        <dbReference type="ARBA" id="ARBA00006198"/>
    </source>
</evidence>
<organism evidence="6 7">
    <name type="scientific">Collybia nuda</name>
    <dbReference type="NCBI Taxonomy" id="64659"/>
    <lineage>
        <taxon>Eukaryota</taxon>
        <taxon>Fungi</taxon>
        <taxon>Dikarya</taxon>
        <taxon>Basidiomycota</taxon>
        <taxon>Agaricomycotina</taxon>
        <taxon>Agaricomycetes</taxon>
        <taxon>Agaricomycetidae</taxon>
        <taxon>Agaricales</taxon>
        <taxon>Tricholomatineae</taxon>
        <taxon>Clitocybaceae</taxon>
        <taxon>Collybia</taxon>
    </lineage>
</organism>
<proteinExistence type="inferred from homology"/>
<evidence type="ECO:0000256" key="4">
    <source>
        <dbReference type="ARBA" id="ARBA00031123"/>
    </source>
</evidence>
<comment type="similarity">
    <text evidence="1">Belongs to the eukaryotic-type N-acetylglucosamine kinase family.</text>
</comment>
<dbReference type="OrthoDB" id="311172at2759"/>
<dbReference type="Pfam" id="PF01869">
    <property type="entry name" value="BcrAD_BadFG"/>
    <property type="match status" value="1"/>
</dbReference>
<dbReference type="EC" id="2.7.1.59" evidence="2"/>
<comment type="caution">
    <text evidence="6">The sequence shown here is derived from an EMBL/GenBank/DDBJ whole genome shotgun (WGS) entry which is preliminary data.</text>
</comment>
<evidence type="ECO:0000259" key="5">
    <source>
        <dbReference type="Pfam" id="PF01869"/>
    </source>
</evidence>
<dbReference type="EMBL" id="MU150395">
    <property type="protein sequence ID" value="KAF9456935.1"/>
    <property type="molecule type" value="Genomic_DNA"/>
</dbReference>
<dbReference type="PANTHER" id="PTHR43190:SF3">
    <property type="entry name" value="N-ACETYL-D-GLUCOSAMINE KINASE"/>
    <property type="match status" value="1"/>
</dbReference>
<sequence>MSLYLCVDCGGSKTSAVICDTYGNIIGRALGGPSNFAYLSLDAFVVAITETVTAALEKSSPLSDDPITLPPTSGTPFAAAWFGVSGVDSSAAVAAITPALSKLLGIPEGPRLIIANDTHLLAAPVRMYPDVSHAVAVIGGTGSIAVTFRENAGKLEELGRVGGWGWILGDEGGGFHVGREAIRQILMEHDKASIGTPLAHSKLKDKIMDLFGIADVMEILTIIHLPDPPVNATPDSNLLSHLSMPREKRLSSLSPLVFSAAFEEGDALALRVLRTCAGHLAEQISVLLGEISEEKPRAVKAQDSVVSFGGSLVGIAEYRNLVLEHLAKRGHVFRHVEFVNDAAATGAVGLVAGFVTSGITSTNVHEC</sequence>
<evidence type="ECO:0000313" key="7">
    <source>
        <dbReference type="Proteomes" id="UP000807353"/>
    </source>
</evidence>
<dbReference type="PANTHER" id="PTHR43190">
    <property type="entry name" value="N-ACETYL-D-GLUCOSAMINE KINASE"/>
    <property type="match status" value="1"/>
</dbReference>
<evidence type="ECO:0000256" key="2">
    <source>
        <dbReference type="ARBA" id="ARBA00012122"/>
    </source>
</evidence>
<accession>A0A9P5XWE1</accession>
<dbReference type="InterPro" id="IPR043129">
    <property type="entry name" value="ATPase_NBD"/>
</dbReference>
<dbReference type="GO" id="GO:0045127">
    <property type="term" value="F:N-acetylglucosamine kinase activity"/>
    <property type="evidence" value="ECO:0007669"/>
    <property type="project" value="UniProtKB-EC"/>
</dbReference>
<evidence type="ECO:0000313" key="6">
    <source>
        <dbReference type="EMBL" id="KAF9456935.1"/>
    </source>
</evidence>